<dbReference type="SUPFAM" id="SSF50685">
    <property type="entry name" value="Barwin-like endoglucanases"/>
    <property type="match status" value="1"/>
</dbReference>
<evidence type="ECO:0000256" key="1">
    <source>
        <dbReference type="ARBA" id="ARBA00023239"/>
    </source>
</evidence>
<comment type="function">
    <text evidence="3">Lytic transglycosylase with a strong preference for naked glycan strands that lack stem peptides.</text>
</comment>
<dbReference type="Pfam" id="PF03330">
    <property type="entry name" value="DPBB_1"/>
    <property type="match status" value="1"/>
</dbReference>
<dbReference type="EMBL" id="CAKLPY010000001">
    <property type="protein sequence ID" value="CAH0994027.1"/>
    <property type="molecule type" value="Genomic_DNA"/>
</dbReference>
<keyword evidence="2 3" id="KW-0961">Cell wall biogenesis/degradation</keyword>
<dbReference type="EC" id="4.2.2.-" evidence="3"/>
<feature type="region of interest" description="Disordered" evidence="5">
    <location>
        <begin position="156"/>
        <end position="188"/>
    </location>
</feature>
<dbReference type="PANTHER" id="PTHR34183">
    <property type="entry name" value="ENDOLYTIC PEPTIDOGLYCAN TRANSGLYCOSYLASE RLPA"/>
    <property type="match status" value="1"/>
</dbReference>
<dbReference type="Gene3D" id="2.40.40.10">
    <property type="entry name" value="RlpA-like domain"/>
    <property type="match status" value="1"/>
</dbReference>
<evidence type="ECO:0000313" key="7">
    <source>
        <dbReference type="EMBL" id="CAH0994027.1"/>
    </source>
</evidence>
<evidence type="ECO:0000259" key="6">
    <source>
        <dbReference type="Pfam" id="PF03330"/>
    </source>
</evidence>
<reference evidence="7" key="1">
    <citation type="submission" date="2021-12" db="EMBL/GenBank/DDBJ databases">
        <authorList>
            <person name="Rodrigo-Torres L."/>
            <person name="Arahal R. D."/>
            <person name="Lucena T."/>
        </authorList>
    </citation>
    <scope>NUCLEOTIDE SEQUENCE</scope>
    <source>
        <strain evidence="7">CECT 8858</strain>
    </source>
</reference>
<dbReference type="Proteomes" id="UP000837932">
    <property type="component" value="Unassembled WGS sequence"/>
</dbReference>
<organism evidence="7 8">
    <name type="scientific">Emticicia aquatica</name>
    <dbReference type="NCBI Taxonomy" id="1681835"/>
    <lineage>
        <taxon>Bacteria</taxon>
        <taxon>Pseudomonadati</taxon>
        <taxon>Bacteroidota</taxon>
        <taxon>Cytophagia</taxon>
        <taxon>Cytophagales</taxon>
        <taxon>Leadbetterellaceae</taxon>
        <taxon>Emticicia</taxon>
    </lineage>
</organism>
<keyword evidence="8" id="KW-1185">Reference proteome</keyword>
<dbReference type="InterPro" id="IPR009009">
    <property type="entry name" value="RlpA-like_DPBB"/>
</dbReference>
<dbReference type="CDD" id="cd22268">
    <property type="entry name" value="DPBB_RlpA-like"/>
    <property type="match status" value="1"/>
</dbReference>
<proteinExistence type="inferred from homology"/>
<protein>
    <recommendedName>
        <fullName evidence="3">Probable endolytic peptidoglycan transglycosylase RlpA</fullName>
        <ecNumber evidence="3">4.2.2.-</ecNumber>
    </recommendedName>
</protein>
<feature type="domain" description="RlpA-like protein double-psi beta-barrel" evidence="6">
    <location>
        <begin position="33"/>
        <end position="120"/>
    </location>
</feature>
<name>A0ABM9AKK6_9BACT</name>
<dbReference type="PANTHER" id="PTHR34183:SF1">
    <property type="entry name" value="ENDOLYTIC PEPTIDOGLYCAN TRANSGLYCOSYLASE RLPA"/>
    <property type="match status" value="1"/>
</dbReference>
<dbReference type="InterPro" id="IPR012997">
    <property type="entry name" value="RplA"/>
</dbReference>
<dbReference type="InterPro" id="IPR036908">
    <property type="entry name" value="RlpA-like_sf"/>
</dbReference>
<dbReference type="NCBIfam" id="TIGR00413">
    <property type="entry name" value="rlpA"/>
    <property type="match status" value="1"/>
</dbReference>
<gene>
    <name evidence="7" type="primary">rlpA_1</name>
    <name evidence="3" type="synonym">rlpA</name>
    <name evidence="7" type="ORF">EMA8858_00134</name>
</gene>
<dbReference type="HAMAP" id="MF_02071">
    <property type="entry name" value="RlpA"/>
    <property type="match status" value="1"/>
</dbReference>
<sequence>MILKKIRFFFLFFLVKPLFLYSQTPILGAESFGIASYYSSKLYGHKTANGEILVKGDLTCAHPKLPFGTMLEVTNLANKKWCIVRVNDRGPYTKKRILDVSHAAAARLGMFKSGLAKVKVTIVGEHNTVIISKPDVILENSIELNKSEEEDKIKIFVPSSKPKAKSKKKNSKKKAVTKKKTTNNKKKK</sequence>
<evidence type="ECO:0000313" key="8">
    <source>
        <dbReference type="Proteomes" id="UP000837932"/>
    </source>
</evidence>
<evidence type="ECO:0000256" key="4">
    <source>
        <dbReference type="RuleBase" id="RU003495"/>
    </source>
</evidence>
<evidence type="ECO:0000256" key="2">
    <source>
        <dbReference type="ARBA" id="ARBA00023316"/>
    </source>
</evidence>
<evidence type="ECO:0000256" key="3">
    <source>
        <dbReference type="HAMAP-Rule" id="MF_02071"/>
    </source>
</evidence>
<accession>A0ABM9AKK6</accession>
<comment type="similarity">
    <text evidence="3 4">Belongs to the RlpA family.</text>
</comment>
<dbReference type="GO" id="GO:0016829">
    <property type="term" value="F:lyase activity"/>
    <property type="evidence" value="ECO:0007669"/>
    <property type="project" value="UniProtKB-KW"/>
</dbReference>
<keyword evidence="1 3" id="KW-0456">Lyase</keyword>
<feature type="compositionally biased region" description="Basic residues" evidence="5">
    <location>
        <begin position="162"/>
        <end position="188"/>
    </location>
</feature>
<dbReference type="InterPro" id="IPR034718">
    <property type="entry name" value="RlpA"/>
</dbReference>
<evidence type="ECO:0000256" key="5">
    <source>
        <dbReference type="SAM" id="MobiDB-lite"/>
    </source>
</evidence>
<comment type="caution">
    <text evidence="7">The sequence shown here is derived from an EMBL/GenBank/DDBJ whole genome shotgun (WGS) entry which is preliminary data.</text>
</comment>